<keyword evidence="4" id="KW-1185">Reference proteome</keyword>
<reference evidence="3 4" key="1">
    <citation type="submission" date="2017-01" db="EMBL/GenBank/DDBJ databases">
        <title>Genome Sequencing of a Marine Spirillum, Oceanospirillum multiglobuliferum ATCC 33336, from Japan.</title>
        <authorList>
            <person name="Carney J.G."/>
            <person name="Trachtenberg A.M."/>
            <person name="Rheaume B.A."/>
            <person name="Linnane J.D."/>
            <person name="Pitts N.L."/>
            <person name="Mykles D.L."/>
            <person name="Maclea K.S."/>
        </authorList>
    </citation>
    <scope>NUCLEOTIDE SEQUENCE [LARGE SCALE GENOMIC DNA]</scope>
    <source>
        <strain evidence="3 4">ATCC 33336</strain>
    </source>
</reference>
<keyword evidence="1" id="KW-0145">Chemotaxis</keyword>
<evidence type="ECO:0000259" key="2">
    <source>
        <dbReference type="Pfam" id="PF13690"/>
    </source>
</evidence>
<dbReference type="RefSeq" id="WP_078744065.1">
    <property type="nucleotide sequence ID" value="NZ_FUXG01000002.1"/>
</dbReference>
<dbReference type="SUPFAM" id="SSF103039">
    <property type="entry name" value="CheC-like"/>
    <property type="match status" value="1"/>
</dbReference>
<accession>A0A1T4LFX6</accession>
<feature type="domain" description="Chemotaxis phosphatase CheX-like" evidence="2">
    <location>
        <begin position="54"/>
        <end position="140"/>
    </location>
</feature>
<protein>
    <recommendedName>
        <fullName evidence="2">Chemotaxis phosphatase CheX-like domain-containing protein</fullName>
    </recommendedName>
</protein>
<dbReference type="Proteomes" id="UP000191418">
    <property type="component" value="Unassembled WGS sequence"/>
</dbReference>
<dbReference type="PANTHER" id="PTHR39452:SF1">
    <property type="entry name" value="CHEY-P PHOSPHATASE CHEX"/>
    <property type="match status" value="1"/>
</dbReference>
<dbReference type="InterPro" id="IPR028051">
    <property type="entry name" value="CheX-like_dom"/>
</dbReference>
<dbReference type="EMBL" id="MTSM01000002">
    <property type="protein sequence ID" value="OPX56675.1"/>
    <property type="molecule type" value="Genomic_DNA"/>
</dbReference>
<sequence>MRADYINPILHSIMDTLTRITHCVPCPGKIKVKKHELSQGIVTGLVNLQINEEFGSIALSFSQDLILNIASEQQHQVQHKIDHSMLNMAGRITHMACQGAREYLSQHSDIFMLSNPKVFLGFRQKIHHCCHQPKLMVQFETPAGICFSEFSFAQMGEVILSRH</sequence>
<evidence type="ECO:0000256" key="1">
    <source>
        <dbReference type="ARBA" id="ARBA00022500"/>
    </source>
</evidence>
<name>A0A1T4LFX6_9GAMM</name>
<dbReference type="GO" id="GO:0006935">
    <property type="term" value="P:chemotaxis"/>
    <property type="evidence" value="ECO:0007669"/>
    <property type="project" value="UniProtKB-KW"/>
</dbReference>
<evidence type="ECO:0000313" key="3">
    <source>
        <dbReference type="EMBL" id="OPX56675.1"/>
    </source>
</evidence>
<dbReference type="InterPro" id="IPR028976">
    <property type="entry name" value="CheC-like_sf"/>
</dbReference>
<dbReference type="Pfam" id="PF13690">
    <property type="entry name" value="CheX"/>
    <property type="match status" value="1"/>
</dbReference>
<evidence type="ECO:0000313" key="4">
    <source>
        <dbReference type="Proteomes" id="UP000191418"/>
    </source>
</evidence>
<dbReference type="PANTHER" id="PTHR39452">
    <property type="entry name" value="CHEY-P PHOSPHATASE CHEX"/>
    <property type="match status" value="1"/>
</dbReference>
<organism evidence="3 4">
    <name type="scientific">Oceanospirillum multiglobuliferum</name>
    <dbReference type="NCBI Taxonomy" id="64969"/>
    <lineage>
        <taxon>Bacteria</taxon>
        <taxon>Pseudomonadati</taxon>
        <taxon>Pseudomonadota</taxon>
        <taxon>Gammaproteobacteria</taxon>
        <taxon>Oceanospirillales</taxon>
        <taxon>Oceanospirillaceae</taxon>
        <taxon>Oceanospirillum</taxon>
    </lineage>
</organism>
<dbReference type="AlphaFoldDB" id="A0A1T4LFX6"/>
<dbReference type="OrthoDB" id="9788100at2"/>
<comment type="caution">
    <text evidence="3">The sequence shown here is derived from an EMBL/GenBank/DDBJ whole genome shotgun (WGS) entry which is preliminary data.</text>
</comment>
<dbReference type="InterPro" id="IPR038756">
    <property type="entry name" value="CheX-like"/>
</dbReference>
<dbReference type="STRING" id="64969.SAMN02745127_00456"/>
<dbReference type="Gene3D" id="3.40.1550.10">
    <property type="entry name" value="CheC-like"/>
    <property type="match status" value="1"/>
</dbReference>
<proteinExistence type="predicted"/>
<gene>
    <name evidence="3" type="ORF">BTE48_01900</name>
</gene>